<keyword evidence="2" id="KW-1185">Reference proteome</keyword>
<protein>
    <submittedName>
        <fullName evidence="1">Methyltransferase family protein</fullName>
    </submittedName>
</protein>
<dbReference type="GO" id="GO:0032259">
    <property type="term" value="P:methylation"/>
    <property type="evidence" value="ECO:0007669"/>
    <property type="project" value="UniProtKB-KW"/>
</dbReference>
<dbReference type="GO" id="GO:0008168">
    <property type="term" value="F:methyltransferase activity"/>
    <property type="evidence" value="ECO:0007669"/>
    <property type="project" value="UniProtKB-KW"/>
</dbReference>
<dbReference type="SUPFAM" id="SSF53335">
    <property type="entry name" value="S-adenosyl-L-methionine-dependent methyltransferases"/>
    <property type="match status" value="1"/>
</dbReference>
<evidence type="ECO:0000313" key="2">
    <source>
        <dbReference type="Proteomes" id="UP000318380"/>
    </source>
</evidence>
<dbReference type="Gene3D" id="3.40.50.150">
    <property type="entry name" value="Vaccinia Virus protein VP39"/>
    <property type="match status" value="1"/>
</dbReference>
<keyword evidence="1" id="KW-0808">Transferase</keyword>
<dbReference type="Proteomes" id="UP000318380">
    <property type="component" value="Unassembled WGS sequence"/>
</dbReference>
<sequence length="300" mass="32654">MCPARLVLLPAGSTVWVDSLADERIAQVYTGPPVLDGAAQLAERLGVRLVVLAEPVRRAFDLRDIADLHRGETVVVLTSGVESGPPVPSIVEHTGDGWALVPGPVVLANEVTVSTYEQAAELFRSSIPREPNENLISLVDEAFPSGADVLEIGSGTGRDAAELERRGHRVRRTDAAASFVEMLRADGVAADQVNVLTDELGGPYDLVFADAVFLHFTADQLADVLRKAVKAAPYLAFTTREGEGAEWSTRFLDLPRHFTLWQEGPLRELLASTGWDVVRVNRGETRAGWWFHVLARRSST</sequence>
<comment type="caution">
    <text evidence="1">The sequence shown here is derived from an EMBL/GenBank/DDBJ whole genome shotgun (WGS) entry which is preliminary data.</text>
</comment>
<keyword evidence="1" id="KW-0489">Methyltransferase</keyword>
<reference evidence="1 2" key="1">
    <citation type="submission" date="2019-06" db="EMBL/GenBank/DDBJ databases">
        <title>Sequencing the genomes of 1000 actinobacteria strains.</title>
        <authorList>
            <person name="Klenk H.-P."/>
        </authorList>
    </citation>
    <scope>NUCLEOTIDE SEQUENCE [LARGE SCALE GENOMIC DNA]</scope>
    <source>
        <strain evidence="1 2">DSM 24683</strain>
    </source>
</reference>
<name>A0A561B8Z8_9ACTN</name>
<dbReference type="EMBL" id="VIVK01000002">
    <property type="protein sequence ID" value="TWD75247.1"/>
    <property type="molecule type" value="Genomic_DNA"/>
</dbReference>
<evidence type="ECO:0000313" key="1">
    <source>
        <dbReference type="EMBL" id="TWD75247.1"/>
    </source>
</evidence>
<gene>
    <name evidence="1" type="ORF">FB561_6685</name>
</gene>
<organism evidence="1 2">
    <name type="scientific">Kribbella amoyensis</name>
    <dbReference type="NCBI Taxonomy" id="996641"/>
    <lineage>
        <taxon>Bacteria</taxon>
        <taxon>Bacillati</taxon>
        <taxon>Actinomycetota</taxon>
        <taxon>Actinomycetes</taxon>
        <taxon>Propionibacteriales</taxon>
        <taxon>Kribbellaceae</taxon>
        <taxon>Kribbella</taxon>
    </lineage>
</organism>
<dbReference type="InterPro" id="IPR029063">
    <property type="entry name" value="SAM-dependent_MTases_sf"/>
</dbReference>
<dbReference type="AlphaFoldDB" id="A0A561B8Z8"/>
<dbReference type="CDD" id="cd02440">
    <property type="entry name" value="AdoMet_MTases"/>
    <property type="match status" value="1"/>
</dbReference>
<dbReference type="Pfam" id="PF13489">
    <property type="entry name" value="Methyltransf_23"/>
    <property type="match status" value="1"/>
</dbReference>
<proteinExistence type="predicted"/>
<accession>A0A561B8Z8</accession>